<protein>
    <submittedName>
        <fullName evidence="2">Uncharacterized protein</fullName>
    </submittedName>
</protein>
<dbReference type="KEGG" id="tvl:FAZ95_37580"/>
<dbReference type="PROSITE" id="PS51257">
    <property type="entry name" value="PROKAR_LIPOPROTEIN"/>
    <property type="match status" value="1"/>
</dbReference>
<dbReference type="RefSeq" id="WP_137337348.1">
    <property type="nucleotide sequence ID" value="NZ_CP040078.1"/>
</dbReference>
<sequence>MPYRFRVFERIAFTLVVMFALGCTLLIAYEDHPDAFQNGLQYGKDALRWTGEYTMACASPETDDCMRLAAR</sequence>
<dbReference type="OrthoDB" id="9009429at2"/>
<evidence type="ECO:0000256" key="1">
    <source>
        <dbReference type="SAM" id="Phobius"/>
    </source>
</evidence>
<dbReference type="EMBL" id="CP040078">
    <property type="protein sequence ID" value="QCP54589.1"/>
    <property type="molecule type" value="Genomic_DNA"/>
</dbReference>
<dbReference type="AlphaFoldDB" id="A0A4P8J6D2"/>
<keyword evidence="3" id="KW-1185">Reference proteome</keyword>
<keyword evidence="1" id="KW-0472">Membrane</keyword>
<organism evidence="2 3">
    <name type="scientific">Trinickia violacea</name>
    <dbReference type="NCBI Taxonomy" id="2571746"/>
    <lineage>
        <taxon>Bacteria</taxon>
        <taxon>Pseudomonadati</taxon>
        <taxon>Pseudomonadota</taxon>
        <taxon>Betaproteobacteria</taxon>
        <taxon>Burkholderiales</taxon>
        <taxon>Burkholderiaceae</taxon>
        <taxon>Trinickia</taxon>
    </lineage>
</organism>
<reference evidence="2 3" key="1">
    <citation type="submission" date="2019-05" db="EMBL/GenBank/DDBJ databases">
        <title>Burkholderia sp. DHOD12, isolated from subtropical forest soil.</title>
        <authorList>
            <person name="Gao Z.-H."/>
            <person name="Qiu L.-H."/>
        </authorList>
    </citation>
    <scope>NUCLEOTIDE SEQUENCE [LARGE SCALE GENOMIC DNA]</scope>
    <source>
        <strain evidence="2 3">DHOD12</strain>
    </source>
</reference>
<accession>A0A4P8J6D2</accession>
<feature type="transmembrane region" description="Helical" evidence="1">
    <location>
        <begin position="12"/>
        <end position="29"/>
    </location>
</feature>
<keyword evidence="1" id="KW-0812">Transmembrane</keyword>
<dbReference type="Proteomes" id="UP000298656">
    <property type="component" value="Chromosome 2"/>
</dbReference>
<evidence type="ECO:0000313" key="3">
    <source>
        <dbReference type="Proteomes" id="UP000298656"/>
    </source>
</evidence>
<proteinExistence type="predicted"/>
<name>A0A4P8J6D2_9BURK</name>
<evidence type="ECO:0000313" key="2">
    <source>
        <dbReference type="EMBL" id="QCP54589.1"/>
    </source>
</evidence>
<keyword evidence="1" id="KW-1133">Transmembrane helix</keyword>
<gene>
    <name evidence="2" type="ORF">FAZ95_37580</name>
</gene>